<name>A0A6I9RJL2_ELAGV</name>
<dbReference type="AlphaFoldDB" id="A0A6I9RJL2"/>
<dbReference type="Proteomes" id="UP000504607">
    <property type="component" value="Chromosome 1"/>
</dbReference>
<dbReference type="InParanoid" id="A0A6I9RJL2"/>
<protein>
    <submittedName>
        <fullName evidence="3">Glycine-rich cell wall structural protein 1.8-like</fullName>
    </submittedName>
</protein>
<evidence type="ECO:0000313" key="3">
    <source>
        <dbReference type="RefSeq" id="XP_010927419.1"/>
    </source>
</evidence>
<feature type="region of interest" description="Disordered" evidence="1">
    <location>
        <begin position="142"/>
        <end position="166"/>
    </location>
</feature>
<dbReference type="FunCoup" id="A0A6I9RJL2">
    <property type="interactions" value="11"/>
</dbReference>
<feature type="region of interest" description="Disordered" evidence="1">
    <location>
        <begin position="67"/>
        <end position="111"/>
    </location>
</feature>
<feature type="compositionally biased region" description="Basic and acidic residues" evidence="1">
    <location>
        <begin position="67"/>
        <end position="79"/>
    </location>
</feature>
<keyword evidence="2" id="KW-1185">Reference proteome</keyword>
<accession>A0A6I9RJL2</accession>
<sequence length="191" mass="19784">MGRTCECAEWRGWEGSRAEEPIEEWGRGDVSVAAMGGSWEGEQRVGWGAGGRRVRAVIEKVAGDRGADARTEELAREQGEGGAGGMGARRRKGGARRGVGEEGGQDTGTGECERARGGLGCGRRGGEEGWWGGIRMRASRSAEELAGSQNAGVEARRDGGGGASGCGCRRAWRSSSGLRCTRQGVGGGRGA</sequence>
<organism evidence="2 3">
    <name type="scientific">Elaeis guineensis var. tenera</name>
    <name type="common">Oil palm</name>
    <dbReference type="NCBI Taxonomy" id="51953"/>
    <lineage>
        <taxon>Eukaryota</taxon>
        <taxon>Viridiplantae</taxon>
        <taxon>Streptophyta</taxon>
        <taxon>Embryophyta</taxon>
        <taxon>Tracheophyta</taxon>
        <taxon>Spermatophyta</taxon>
        <taxon>Magnoliopsida</taxon>
        <taxon>Liliopsida</taxon>
        <taxon>Arecaceae</taxon>
        <taxon>Arecoideae</taxon>
        <taxon>Cocoseae</taxon>
        <taxon>Elaeidinae</taxon>
        <taxon>Elaeis</taxon>
    </lineage>
</organism>
<evidence type="ECO:0000256" key="1">
    <source>
        <dbReference type="SAM" id="MobiDB-lite"/>
    </source>
</evidence>
<dbReference type="RefSeq" id="XP_010927419.1">
    <property type="nucleotide sequence ID" value="XM_010929117.1"/>
</dbReference>
<proteinExistence type="predicted"/>
<reference evidence="3" key="1">
    <citation type="submission" date="2025-08" db="UniProtKB">
        <authorList>
            <consortium name="RefSeq"/>
        </authorList>
    </citation>
    <scope>IDENTIFICATION</scope>
</reference>
<evidence type="ECO:0000313" key="2">
    <source>
        <dbReference type="Proteomes" id="UP000504607"/>
    </source>
</evidence>
<gene>
    <name evidence="3" type="primary">LOC105049463</name>
</gene>